<dbReference type="EMBL" id="PDNB01000006">
    <property type="protein sequence ID" value="PGH18103.1"/>
    <property type="molecule type" value="Genomic_DNA"/>
</dbReference>
<accession>A0A2B7YAP0</accession>
<dbReference type="STRING" id="1447875.A0A2B7YAP0"/>
<feature type="compositionally biased region" description="Basic and acidic residues" evidence="1">
    <location>
        <begin position="10"/>
        <end position="27"/>
    </location>
</feature>
<protein>
    <submittedName>
        <fullName evidence="2">Uncharacterized protein</fullName>
    </submittedName>
</protein>
<evidence type="ECO:0000313" key="3">
    <source>
        <dbReference type="Proteomes" id="UP000223968"/>
    </source>
</evidence>
<reference evidence="2 3" key="1">
    <citation type="submission" date="2017-10" db="EMBL/GenBank/DDBJ databases">
        <title>Comparative genomics in systemic dimorphic fungi from Ajellomycetaceae.</title>
        <authorList>
            <person name="Munoz J.F."/>
            <person name="Mcewen J.G."/>
            <person name="Clay O.K."/>
            <person name="Cuomo C.A."/>
        </authorList>
    </citation>
    <scope>NUCLEOTIDE SEQUENCE [LARGE SCALE GENOMIC DNA]</scope>
    <source>
        <strain evidence="2 3">UAMH5409</strain>
    </source>
</reference>
<proteinExistence type="predicted"/>
<dbReference type="Proteomes" id="UP000223968">
    <property type="component" value="Unassembled WGS sequence"/>
</dbReference>
<comment type="caution">
    <text evidence="2">The sequence shown here is derived from an EMBL/GenBank/DDBJ whole genome shotgun (WGS) entry which is preliminary data.</text>
</comment>
<feature type="compositionally biased region" description="Basic residues" evidence="1">
    <location>
        <begin position="143"/>
        <end position="155"/>
    </location>
</feature>
<gene>
    <name evidence="2" type="ORF">AJ79_00731</name>
</gene>
<evidence type="ECO:0000256" key="1">
    <source>
        <dbReference type="SAM" id="MobiDB-lite"/>
    </source>
</evidence>
<evidence type="ECO:0000313" key="2">
    <source>
        <dbReference type="EMBL" id="PGH18103.1"/>
    </source>
</evidence>
<dbReference type="AlphaFoldDB" id="A0A2B7YAP0"/>
<feature type="compositionally biased region" description="Basic and acidic residues" evidence="1">
    <location>
        <begin position="126"/>
        <end position="142"/>
    </location>
</feature>
<feature type="region of interest" description="Disordered" evidence="1">
    <location>
        <begin position="1"/>
        <end position="178"/>
    </location>
</feature>
<feature type="compositionally biased region" description="Basic and acidic residues" evidence="1">
    <location>
        <begin position="36"/>
        <end position="62"/>
    </location>
</feature>
<organism evidence="2 3">
    <name type="scientific">Helicocarpus griseus UAMH5409</name>
    <dbReference type="NCBI Taxonomy" id="1447875"/>
    <lineage>
        <taxon>Eukaryota</taxon>
        <taxon>Fungi</taxon>
        <taxon>Dikarya</taxon>
        <taxon>Ascomycota</taxon>
        <taxon>Pezizomycotina</taxon>
        <taxon>Eurotiomycetes</taxon>
        <taxon>Eurotiomycetidae</taxon>
        <taxon>Onygenales</taxon>
        <taxon>Ajellomycetaceae</taxon>
        <taxon>Helicocarpus</taxon>
    </lineage>
</organism>
<feature type="compositionally biased region" description="Basic and acidic residues" evidence="1">
    <location>
        <begin position="76"/>
        <end position="102"/>
    </location>
</feature>
<sequence>MAIYMFRVDVFARIEKKNDKKKNDKNKNDKKKNDKKKNDKNKNDKKKNDKNKNDKNKNDKNKNDKKKNDKKKNDKKKNDKNKNDKKKNDKNKNDKNKNDKNKNDKKKNDKKKNDKNKNDKKKNDKKKNDKNKNDKKKNDKNKNDKKKNDKKKNDKNKKNNKNENTGCKGKRAGNGGNANCGKTLSLLLYKQSPIIFPTKTAHWALFLWNEKTLKGDIFHASKDGVMAGRTDPMWDANEAVTRLGRSLKKRVEIARGLQITPDQLYEISVDVADGRRFDLLVNNCQRYVTEILNRLVQGGHITRQQVDALAAKGFKPIVPKKRPRRAF</sequence>
<keyword evidence="3" id="KW-1185">Reference proteome</keyword>
<name>A0A2B7YAP0_9EURO</name>
<feature type="compositionally biased region" description="Basic residues" evidence="1">
    <location>
        <begin position="63"/>
        <end position="75"/>
    </location>
</feature>